<comment type="similarity">
    <text evidence="2">Belongs to the fatty-acid and retinol-binding protein (FARBP) family.</text>
</comment>
<evidence type="ECO:0000256" key="1">
    <source>
        <dbReference type="ARBA" id="ARBA00004613"/>
    </source>
</evidence>
<evidence type="ECO:0000256" key="5">
    <source>
        <dbReference type="ARBA" id="ARBA00022729"/>
    </source>
</evidence>
<dbReference type="AlphaFoldDB" id="A0A4U5MD40"/>
<protein>
    <recommendedName>
        <fullName evidence="3">Fatty-acid and retinol-binding protein 1</fullName>
    </recommendedName>
</protein>
<comment type="caution">
    <text evidence="9">The sequence shown here is derived from an EMBL/GenBank/DDBJ whole genome shotgun (WGS) entry which is preliminary data.</text>
</comment>
<reference evidence="9 10" key="1">
    <citation type="journal article" date="2015" name="Genome Biol.">
        <title>Comparative genomics of Steinernema reveals deeply conserved gene regulatory networks.</title>
        <authorList>
            <person name="Dillman A.R."/>
            <person name="Macchietto M."/>
            <person name="Porter C.F."/>
            <person name="Rogers A."/>
            <person name="Williams B."/>
            <person name="Antoshechkin I."/>
            <person name="Lee M.M."/>
            <person name="Goodwin Z."/>
            <person name="Lu X."/>
            <person name="Lewis E.E."/>
            <person name="Goodrich-Blair H."/>
            <person name="Stock S.P."/>
            <person name="Adams B.J."/>
            <person name="Sternberg P.W."/>
            <person name="Mortazavi A."/>
        </authorList>
    </citation>
    <scope>NUCLEOTIDE SEQUENCE [LARGE SCALE GENOMIC DNA]</scope>
    <source>
        <strain evidence="9 10">ALL</strain>
    </source>
</reference>
<proteinExistence type="inferred from homology"/>
<evidence type="ECO:0000313" key="9">
    <source>
        <dbReference type="EMBL" id="TKR67049.1"/>
    </source>
</evidence>
<dbReference type="GO" id="GO:0005576">
    <property type="term" value="C:extracellular region"/>
    <property type="evidence" value="ECO:0007669"/>
    <property type="project" value="UniProtKB-SubCell"/>
</dbReference>
<evidence type="ECO:0000256" key="4">
    <source>
        <dbReference type="ARBA" id="ARBA00022525"/>
    </source>
</evidence>
<keyword evidence="5 8" id="KW-0732">Signal</keyword>
<feature type="chain" id="PRO_5020832044" description="Fatty-acid and retinol-binding protein 1" evidence="8">
    <location>
        <begin position="22"/>
        <end position="177"/>
    </location>
</feature>
<evidence type="ECO:0000256" key="6">
    <source>
        <dbReference type="ARBA" id="ARBA00023054"/>
    </source>
</evidence>
<evidence type="ECO:0000256" key="8">
    <source>
        <dbReference type="SAM" id="SignalP"/>
    </source>
</evidence>
<evidence type="ECO:0000256" key="7">
    <source>
        <dbReference type="ARBA" id="ARBA00023121"/>
    </source>
</evidence>
<dbReference type="OrthoDB" id="5808308at2759"/>
<dbReference type="EMBL" id="AZBU02000008">
    <property type="protein sequence ID" value="TKR67049.1"/>
    <property type="molecule type" value="Genomic_DNA"/>
</dbReference>
<dbReference type="GO" id="GO:0008289">
    <property type="term" value="F:lipid binding"/>
    <property type="evidence" value="ECO:0007669"/>
    <property type="project" value="UniProtKB-KW"/>
</dbReference>
<dbReference type="STRING" id="34508.A0A4U5MD40"/>
<keyword evidence="4" id="KW-0964">Secreted</keyword>
<keyword evidence="6" id="KW-0175">Coiled coil</keyword>
<sequence length="177" mass="19410">MIRKSLVFALLLVTIPASSNGDGSKIPAEIRSLIPPEIVNFYLSLTPEDKAVIKAIALKAKDFKTEQDVIDFCKEKSEPLFNRAKALYGALVAKVDALGSEARSFVAKTVDAVRLLRAGGKNPNINEVKEVALHAVNGYLALSKEAKDEFDGQFPQIATYFGDEENVKQARMILRTD</sequence>
<organism evidence="9 10">
    <name type="scientific">Steinernema carpocapsae</name>
    <name type="common">Entomopathogenic nematode</name>
    <dbReference type="NCBI Taxonomy" id="34508"/>
    <lineage>
        <taxon>Eukaryota</taxon>
        <taxon>Metazoa</taxon>
        <taxon>Ecdysozoa</taxon>
        <taxon>Nematoda</taxon>
        <taxon>Chromadorea</taxon>
        <taxon>Rhabditida</taxon>
        <taxon>Tylenchina</taxon>
        <taxon>Panagrolaimomorpha</taxon>
        <taxon>Strongyloidoidea</taxon>
        <taxon>Steinernematidae</taxon>
        <taxon>Steinernema</taxon>
    </lineage>
</organism>
<keyword evidence="7" id="KW-0446">Lipid-binding</keyword>
<accession>A0A4U5MD40</accession>
<dbReference type="Gene3D" id="1.20.120.1100">
    <property type="match status" value="1"/>
</dbReference>
<feature type="signal peptide" evidence="8">
    <location>
        <begin position="1"/>
        <end position="21"/>
    </location>
</feature>
<gene>
    <name evidence="9" type="ORF">L596_023259</name>
</gene>
<evidence type="ECO:0000313" key="10">
    <source>
        <dbReference type="Proteomes" id="UP000298663"/>
    </source>
</evidence>
<evidence type="ECO:0000256" key="2">
    <source>
        <dbReference type="ARBA" id="ARBA00006648"/>
    </source>
</evidence>
<dbReference type="InterPro" id="IPR008632">
    <property type="entry name" value="Gp-FAR-1"/>
</dbReference>
<comment type="subcellular location">
    <subcellularLocation>
        <location evidence="1">Secreted</location>
    </subcellularLocation>
</comment>
<reference evidence="9 10" key="2">
    <citation type="journal article" date="2019" name="G3 (Bethesda)">
        <title>Hybrid Assembly of the Genome of the Entomopathogenic Nematode Steinernema carpocapsae Identifies the X-Chromosome.</title>
        <authorList>
            <person name="Serra L."/>
            <person name="Macchietto M."/>
            <person name="Macias-Munoz A."/>
            <person name="McGill C.J."/>
            <person name="Rodriguez I.M."/>
            <person name="Rodriguez B."/>
            <person name="Murad R."/>
            <person name="Mortazavi A."/>
        </authorList>
    </citation>
    <scope>NUCLEOTIDE SEQUENCE [LARGE SCALE GENOMIC DNA]</scope>
    <source>
        <strain evidence="9 10">ALL</strain>
    </source>
</reference>
<dbReference type="PANTHER" id="PTHR31418">
    <property type="entry name" value="FATTY-ACID AND RETINOL-BINDING PROTEIN 1"/>
    <property type="match status" value="1"/>
</dbReference>
<name>A0A4U5MD40_STECR</name>
<keyword evidence="10" id="KW-1185">Reference proteome</keyword>
<evidence type="ECO:0000256" key="3">
    <source>
        <dbReference type="ARBA" id="ARBA00017453"/>
    </source>
</evidence>
<dbReference type="Proteomes" id="UP000298663">
    <property type="component" value="Unassembled WGS sequence"/>
</dbReference>
<dbReference type="Pfam" id="PF05823">
    <property type="entry name" value="Gp-FAR-1"/>
    <property type="match status" value="1"/>
</dbReference>
<dbReference type="PANTHER" id="PTHR31418:SF7">
    <property type="entry name" value="FATTY-ACID AND RETINOL-BINDING PROTEIN 1"/>
    <property type="match status" value="1"/>
</dbReference>